<accession>A0A392V2T5</accession>
<evidence type="ECO:0000313" key="1">
    <source>
        <dbReference type="EMBL" id="MCI81712.1"/>
    </source>
</evidence>
<sequence length="21" mass="2422">MVKIAAMAEFRRSPIFRLLTA</sequence>
<evidence type="ECO:0000313" key="2">
    <source>
        <dbReference type="Proteomes" id="UP000265520"/>
    </source>
</evidence>
<comment type="caution">
    <text evidence="1">The sequence shown here is derived from an EMBL/GenBank/DDBJ whole genome shotgun (WGS) entry which is preliminary data.</text>
</comment>
<reference evidence="1 2" key="1">
    <citation type="journal article" date="2018" name="Front. Plant Sci.">
        <title>Red Clover (Trifolium pratense) and Zigzag Clover (T. medium) - A Picture of Genomic Similarities and Differences.</title>
        <authorList>
            <person name="Dluhosova J."/>
            <person name="Istvanek J."/>
            <person name="Nedelnik J."/>
            <person name="Repkova J."/>
        </authorList>
    </citation>
    <scope>NUCLEOTIDE SEQUENCE [LARGE SCALE GENOMIC DNA]</scope>
    <source>
        <strain evidence="2">cv. 10/8</strain>
        <tissue evidence="1">Leaf</tissue>
    </source>
</reference>
<dbReference type="Proteomes" id="UP000265520">
    <property type="component" value="Unassembled WGS sequence"/>
</dbReference>
<feature type="non-terminal residue" evidence="1">
    <location>
        <position position="21"/>
    </location>
</feature>
<proteinExistence type="predicted"/>
<name>A0A392V2T5_9FABA</name>
<organism evidence="1 2">
    <name type="scientific">Trifolium medium</name>
    <dbReference type="NCBI Taxonomy" id="97028"/>
    <lineage>
        <taxon>Eukaryota</taxon>
        <taxon>Viridiplantae</taxon>
        <taxon>Streptophyta</taxon>
        <taxon>Embryophyta</taxon>
        <taxon>Tracheophyta</taxon>
        <taxon>Spermatophyta</taxon>
        <taxon>Magnoliopsida</taxon>
        <taxon>eudicotyledons</taxon>
        <taxon>Gunneridae</taxon>
        <taxon>Pentapetalae</taxon>
        <taxon>rosids</taxon>
        <taxon>fabids</taxon>
        <taxon>Fabales</taxon>
        <taxon>Fabaceae</taxon>
        <taxon>Papilionoideae</taxon>
        <taxon>50 kb inversion clade</taxon>
        <taxon>NPAAA clade</taxon>
        <taxon>Hologalegina</taxon>
        <taxon>IRL clade</taxon>
        <taxon>Trifolieae</taxon>
        <taxon>Trifolium</taxon>
    </lineage>
</organism>
<keyword evidence="2" id="KW-1185">Reference proteome</keyword>
<dbReference type="AlphaFoldDB" id="A0A392V2T5"/>
<dbReference type="EMBL" id="LXQA011025714">
    <property type="protein sequence ID" value="MCI81712.1"/>
    <property type="molecule type" value="Genomic_DNA"/>
</dbReference>
<protein>
    <submittedName>
        <fullName evidence="1">Uncharacterized protein</fullName>
    </submittedName>
</protein>